<name>A0A9X1SHU0_9BACT</name>
<evidence type="ECO:0000313" key="1">
    <source>
        <dbReference type="EMBL" id="MCC9631600.1"/>
    </source>
</evidence>
<proteinExistence type="predicted"/>
<dbReference type="EMBL" id="JAJKFT010000010">
    <property type="protein sequence ID" value="MCC9631600.1"/>
    <property type="molecule type" value="Genomic_DNA"/>
</dbReference>
<keyword evidence="2" id="KW-1185">Reference proteome</keyword>
<gene>
    <name evidence="1" type="ORF">LOC68_24655</name>
</gene>
<reference evidence="1" key="1">
    <citation type="submission" date="2021-11" db="EMBL/GenBank/DDBJ databases">
        <title>Genome sequence.</title>
        <authorList>
            <person name="Sun Q."/>
        </authorList>
    </citation>
    <scope>NUCLEOTIDE SEQUENCE</scope>
    <source>
        <strain evidence="1">JC732</strain>
    </source>
</reference>
<organism evidence="1 2">
    <name type="scientific">Blastopirellula sediminis</name>
    <dbReference type="NCBI Taxonomy" id="2894196"/>
    <lineage>
        <taxon>Bacteria</taxon>
        <taxon>Pseudomonadati</taxon>
        <taxon>Planctomycetota</taxon>
        <taxon>Planctomycetia</taxon>
        <taxon>Pirellulales</taxon>
        <taxon>Pirellulaceae</taxon>
        <taxon>Blastopirellula</taxon>
    </lineage>
</organism>
<dbReference type="Proteomes" id="UP001139103">
    <property type="component" value="Unassembled WGS sequence"/>
</dbReference>
<comment type="caution">
    <text evidence="1">The sequence shown here is derived from an EMBL/GenBank/DDBJ whole genome shotgun (WGS) entry which is preliminary data.</text>
</comment>
<sequence length="189" mass="21078">MTNRWELGGEKVGEPIMALRDAVNALRSGEFEGVRIDAIDHYIELFLMSFVPSIIDESLSDQQLEALDPDTVKQASFLLLANAIMQLRNKLAKSEKLQADSEWHERLIRHIAGLAQIEESPYVEFALRPPGVNLVNDPLISGLSQKMNVEIAKFFIIQPAMIEVVVEDVLGGKSDDDDDDDDDLDGLDD</sequence>
<protein>
    <submittedName>
        <fullName evidence="1">Uncharacterized protein</fullName>
    </submittedName>
</protein>
<accession>A0A9X1SHU0</accession>
<dbReference type="RefSeq" id="WP_230223860.1">
    <property type="nucleotide sequence ID" value="NZ_JAJKFT010000010.1"/>
</dbReference>
<evidence type="ECO:0000313" key="2">
    <source>
        <dbReference type="Proteomes" id="UP001139103"/>
    </source>
</evidence>
<dbReference type="AlphaFoldDB" id="A0A9X1SHU0"/>